<evidence type="ECO:0000256" key="9">
    <source>
        <dbReference type="SAM" id="Phobius"/>
    </source>
</evidence>
<feature type="transmembrane region" description="Helical" evidence="9">
    <location>
        <begin position="339"/>
        <end position="363"/>
    </location>
</feature>
<feature type="transmembrane region" description="Helical" evidence="9">
    <location>
        <begin position="314"/>
        <end position="333"/>
    </location>
</feature>
<evidence type="ECO:0000256" key="7">
    <source>
        <dbReference type="ARBA" id="ARBA00022989"/>
    </source>
</evidence>
<dbReference type="Proteomes" id="UP000052982">
    <property type="component" value="Unassembled WGS sequence"/>
</dbReference>
<dbReference type="GO" id="GO:0005886">
    <property type="term" value="C:plasma membrane"/>
    <property type="evidence" value="ECO:0007669"/>
    <property type="project" value="UniProtKB-SubCell"/>
</dbReference>
<dbReference type="PROSITE" id="PS00216">
    <property type="entry name" value="SUGAR_TRANSPORT_1"/>
    <property type="match status" value="1"/>
</dbReference>
<evidence type="ECO:0000256" key="2">
    <source>
        <dbReference type="ARBA" id="ARBA00008240"/>
    </source>
</evidence>
<dbReference type="EMBL" id="LMWW01000001">
    <property type="protein sequence ID" value="KUN89237.1"/>
    <property type="molecule type" value="Genomic_DNA"/>
</dbReference>
<dbReference type="InterPro" id="IPR005829">
    <property type="entry name" value="Sugar_transporter_CS"/>
</dbReference>
<evidence type="ECO:0000313" key="11">
    <source>
        <dbReference type="EMBL" id="KUN89237.1"/>
    </source>
</evidence>
<dbReference type="PROSITE" id="PS50850">
    <property type="entry name" value="MFS"/>
    <property type="match status" value="1"/>
</dbReference>
<dbReference type="STRING" id="1943.AQJ64_00715"/>
<dbReference type="PANTHER" id="PTHR43528:SF1">
    <property type="entry name" value="ALPHA-KETOGLUTARATE PERMEASE"/>
    <property type="match status" value="1"/>
</dbReference>
<comment type="similarity">
    <text evidence="2">Belongs to the major facilitator superfamily. Metabolite:H+ Symporter (MHS) family (TC 2.A.1.6) family.</text>
</comment>
<feature type="transmembrane region" description="Helical" evidence="9">
    <location>
        <begin position="58"/>
        <end position="80"/>
    </location>
</feature>
<feature type="transmembrane region" description="Helical" evidence="9">
    <location>
        <begin position="247"/>
        <end position="265"/>
    </location>
</feature>
<dbReference type="GO" id="GO:0015293">
    <property type="term" value="F:symporter activity"/>
    <property type="evidence" value="ECO:0007669"/>
    <property type="project" value="UniProtKB-KW"/>
</dbReference>
<name>A0A101TBE4_9ACTN</name>
<dbReference type="PANTHER" id="PTHR43528">
    <property type="entry name" value="ALPHA-KETOGLUTARATE PERMEASE"/>
    <property type="match status" value="1"/>
</dbReference>
<keyword evidence="4" id="KW-1003">Cell membrane</keyword>
<keyword evidence="3" id="KW-0813">Transport</keyword>
<keyword evidence="7 9" id="KW-1133">Transmembrane helix</keyword>
<keyword evidence="12" id="KW-1185">Reference proteome</keyword>
<organism evidence="11 12">
    <name type="scientific">Streptomyces griseoruber</name>
    <dbReference type="NCBI Taxonomy" id="1943"/>
    <lineage>
        <taxon>Bacteria</taxon>
        <taxon>Bacillati</taxon>
        <taxon>Actinomycetota</taxon>
        <taxon>Actinomycetes</taxon>
        <taxon>Kitasatosporales</taxon>
        <taxon>Streptomycetaceae</taxon>
        <taxon>Streptomyces</taxon>
    </lineage>
</organism>
<comment type="caution">
    <text evidence="11">The sequence shown here is derived from an EMBL/GenBank/DDBJ whole genome shotgun (WGS) entry which is preliminary data.</text>
</comment>
<feature type="transmembrane region" description="Helical" evidence="9">
    <location>
        <begin position="375"/>
        <end position="397"/>
    </location>
</feature>
<dbReference type="Gene3D" id="1.20.1250.20">
    <property type="entry name" value="MFS general substrate transporter like domains"/>
    <property type="match status" value="2"/>
</dbReference>
<dbReference type="Pfam" id="PF07690">
    <property type="entry name" value="MFS_1"/>
    <property type="match status" value="1"/>
</dbReference>
<sequence length="437" mass="46297">MSTVAAAQPVPNTVDPRTARKITLAGCVGIFAELYDNGIFGFMAGTLAAVFFPGSENAVQLVFLGYAVSFFFRPLGGIICGHLGDRIGRQRMLVFVILLISVATAAIGVLPTYASIGVAAPALLILLRVAQGFSVGGEASGAMSFLAEHAPEGRRGLYTSYAQIASFLSLLTGTLIAAAMTSGLGAERMESWGWRIPFLLAVPLGVTGIYIRKRISDTPNFTRLREEGGLARNPLKEAFSSAEHRRAMLLALFIPLMNGSGYYVLFSYMPTFMSTELGFGKVQGLLVTASSLVVICLAIPYMGRLSDRLGRKKVIAGAAIAMAVVGVPCYLLIGTGSVPLAVLGACVMAAVFAGHTGVIHILLVELFPTRVRYSAYGLGYNVSAALFGGTAPLLMTYLIDRTGDVHMPAYYAVLTALGTLVAVSRVKDRAHLPLRDV</sequence>
<evidence type="ECO:0000256" key="4">
    <source>
        <dbReference type="ARBA" id="ARBA00022475"/>
    </source>
</evidence>
<comment type="subcellular location">
    <subcellularLocation>
        <location evidence="1">Cell membrane</location>
        <topology evidence="1">Multi-pass membrane protein</topology>
    </subcellularLocation>
</comment>
<evidence type="ECO:0000256" key="6">
    <source>
        <dbReference type="ARBA" id="ARBA00022847"/>
    </source>
</evidence>
<keyword evidence="8 9" id="KW-0472">Membrane</keyword>
<evidence type="ECO:0000259" key="10">
    <source>
        <dbReference type="PROSITE" id="PS50850"/>
    </source>
</evidence>
<feature type="transmembrane region" description="Helical" evidence="9">
    <location>
        <begin position="92"/>
        <end position="110"/>
    </location>
</feature>
<feature type="domain" description="Major facilitator superfamily (MFS) profile" evidence="10">
    <location>
        <begin position="22"/>
        <end position="430"/>
    </location>
</feature>
<dbReference type="OrthoDB" id="9066401at2"/>
<feature type="transmembrane region" description="Helical" evidence="9">
    <location>
        <begin position="116"/>
        <end position="136"/>
    </location>
</feature>
<keyword evidence="5 9" id="KW-0812">Transmembrane</keyword>
<evidence type="ECO:0000256" key="8">
    <source>
        <dbReference type="ARBA" id="ARBA00023136"/>
    </source>
</evidence>
<evidence type="ECO:0000256" key="1">
    <source>
        <dbReference type="ARBA" id="ARBA00004651"/>
    </source>
</evidence>
<dbReference type="SUPFAM" id="SSF103473">
    <property type="entry name" value="MFS general substrate transporter"/>
    <property type="match status" value="1"/>
</dbReference>
<feature type="transmembrane region" description="Helical" evidence="9">
    <location>
        <begin position="157"/>
        <end position="180"/>
    </location>
</feature>
<reference evidence="11 12" key="1">
    <citation type="submission" date="2015-10" db="EMBL/GenBank/DDBJ databases">
        <title>Draft genome sequence of Streptomyces griseoruber DSM 40281, type strain for the species Streptomyces griseoruber.</title>
        <authorList>
            <person name="Ruckert C."/>
            <person name="Winkler A."/>
            <person name="Kalinowski J."/>
            <person name="Kampfer P."/>
            <person name="Glaeser S."/>
        </authorList>
    </citation>
    <scope>NUCLEOTIDE SEQUENCE [LARGE SCALE GENOMIC DNA]</scope>
    <source>
        <strain evidence="11 12">DSM 40281</strain>
    </source>
</reference>
<dbReference type="AlphaFoldDB" id="A0A101TBE4"/>
<evidence type="ECO:0000313" key="12">
    <source>
        <dbReference type="Proteomes" id="UP000052982"/>
    </source>
</evidence>
<evidence type="ECO:0000256" key="5">
    <source>
        <dbReference type="ARBA" id="ARBA00022692"/>
    </source>
</evidence>
<accession>A0A101TBE4</accession>
<proteinExistence type="inferred from homology"/>
<feature type="transmembrane region" description="Helical" evidence="9">
    <location>
        <begin position="192"/>
        <end position="211"/>
    </location>
</feature>
<feature type="transmembrane region" description="Helical" evidence="9">
    <location>
        <begin position="285"/>
        <end position="302"/>
    </location>
</feature>
<dbReference type="InterPro" id="IPR020846">
    <property type="entry name" value="MFS_dom"/>
</dbReference>
<protein>
    <submittedName>
        <fullName evidence="11">MFS transporter</fullName>
    </submittedName>
</protein>
<gene>
    <name evidence="11" type="ORF">AQJ64_00715</name>
</gene>
<evidence type="ECO:0000256" key="3">
    <source>
        <dbReference type="ARBA" id="ARBA00022448"/>
    </source>
</evidence>
<dbReference type="RefSeq" id="WP_055639102.1">
    <property type="nucleotide sequence ID" value="NZ_JBIRTR010000005.1"/>
</dbReference>
<feature type="transmembrane region" description="Helical" evidence="9">
    <location>
        <begin position="409"/>
        <end position="426"/>
    </location>
</feature>
<dbReference type="InterPro" id="IPR051084">
    <property type="entry name" value="H+-coupled_symporters"/>
</dbReference>
<dbReference type="InterPro" id="IPR036259">
    <property type="entry name" value="MFS_trans_sf"/>
</dbReference>
<keyword evidence="6" id="KW-0769">Symport</keyword>
<feature type="transmembrane region" description="Helical" evidence="9">
    <location>
        <begin position="22"/>
        <end position="52"/>
    </location>
</feature>
<dbReference type="InterPro" id="IPR011701">
    <property type="entry name" value="MFS"/>
</dbReference>